<dbReference type="Gene3D" id="3.40.800.10">
    <property type="entry name" value="Ureohydrolase domain"/>
    <property type="match status" value="1"/>
</dbReference>
<evidence type="ECO:0000256" key="3">
    <source>
        <dbReference type="ARBA" id="ARBA00022801"/>
    </source>
</evidence>
<dbReference type="InterPro" id="IPR020855">
    <property type="entry name" value="Ureohydrolase_Mn_BS"/>
</dbReference>
<proteinExistence type="inferred from homology"/>
<dbReference type="InterPro" id="IPR023696">
    <property type="entry name" value="Ureohydrolase_dom_sf"/>
</dbReference>
<dbReference type="NCBIfam" id="TIGR01230">
    <property type="entry name" value="agmatinase"/>
    <property type="match status" value="1"/>
</dbReference>
<dbReference type="PRINTS" id="PR00116">
    <property type="entry name" value="ARGINASE"/>
</dbReference>
<dbReference type="InterPro" id="IPR005925">
    <property type="entry name" value="Agmatinase-rel"/>
</dbReference>
<dbReference type="GO" id="GO:0046872">
    <property type="term" value="F:metal ion binding"/>
    <property type="evidence" value="ECO:0007669"/>
    <property type="project" value="UniProtKB-KW"/>
</dbReference>
<dbReference type="SUPFAM" id="SSF52768">
    <property type="entry name" value="Arginase/deacetylase"/>
    <property type="match status" value="1"/>
</dbReference>
<gene>
    <name evidence="4" type="ORF">METZ01_LOCUS7272</name>
</gene>
<protein>
    <recommendedName>
        <fullName evidence="5">Agmatinase</fullName>
    </recommendedName>
</protein>
<dbReference type="PROSITE" id="PS01053">
    <property type="entry name" value="ARGINASE_1"/>
    <property type="match status" value="1"/>
</dbReference>
<dbReference type="PIRSF" id="PIRSF036979">
    <property type="entry name" value="Arginase"/>
    <property type="match status" value="1"/>
</dbReference>
<evidence type="ECO:0000256" key="2">
    <source>
        <dbReference type="ARBA" id="ARBA00022723"/>
    </source>
</evidence>
<dbReference type="Pfam" id="PF00491">
    <property type="entry name" value="Arginase"/>
    <property type="match status" value="1"/>
</dbReference>
<evidence type="ECO:0008006" key="5">
    <source>
        <dbReference type="Google" id="ProtNLM"/>
    </source>
</evidence>
<reference evidence="4" key="1">
    <citation type="submission" date="2018-05" db="EMBL/GenBank/DDBJ databases">
        <authorList>
            <person name="Lanie J.A."/>
            <person name="Ng W.-L."/>
            <person name="Kazmierczak K.M."/>
            <person name="Andrzejewski T.M."/>
            <person name="Davidsen T.M."/>
            <person name="Wayne K.J."/>
            <person name="Tettelin H."/>
            <person name="Glass J.I."/>
            <person name="Rusch D."/>
            <person name="Podicherti R."/>
            <person name="Tsui H.-C.T."/>
            <person name="Winkler M.E."/>
        </authorList>
    </citation>
    <scope>NUCLEOTIDE SEQUENCE</scope>
</reference>
<dbReference type="PROSITE" id="PS51409">
    <property type="entry name" value="ARGINASE_2"/>
    <property type="match status" value="1"/>
</dbReference>
<dbReference type="CDD" id="cd11593">
    <property type="entry name" value="Agmatinase-like_2"/>
    <property type="match status" value="1"/>
</dbReference>
<dbReference type="EMBL" id="UINC01000387">
    <property type="protein sequence ID" value="SUZ54418.1"/>
    <property type="molecule type" value="Genomic_DNA"/>
</dbReference>
<sequence length="304" mass="32904">MNGSASVGYNPVFGPSDQLFLSDSTFSPDSELMTSEKSSVTLLGIPFDESSSFLRGAAQAPPKIREALHSPSTNLVTESGYDLSAETRFRDLGDLSLPSGTAAFVAIEQGVSELLESGDRMVALGGDHAVTYPIIRAIAKQCDRFTVLHLDAHHDLYDEFDGDRLSHACPFARIMEEGLVHRLVQMGIRTTTPHQNDQVERFGVEVVTAAQWRDSVVTELDGPVYLSLDLDVLDPSFVPGVSHYEPGGVSVRDVLGVVQSIRGPLIGADIVEYNPVRDVNDVTAMVAAKCLKEVVGRMLSITDK</sequence>
<evidence type="ECO:0000256" key="1">
    <source>
        <dbReference type="ARBA" id="ARBA00009227"/>
    </source>
</evidence>
<accession>A0A381NKP3</accession>
<dbReference type="PANTHER" id="PTHR11358:SF26">
    <property type="entry name" value="GUANIDINO ACID HYDROLASE, MITOCHONDRIAL"/>
    <property type="match status" value="1"/>
</dbReference>
<dbReference type="GO" id="GO:0008783">
    <property type="term" value="F:agmatinase activity"/>
    <property type="evidence" value="ECO:0007669"/>
    <property type="project" value="TreeGrafter"/>
</dbReference>
<comment type="similarity">
    <text evidence="1">Belongs to the arginase family. Agmatinase subfamily.</text>
</comment>
<organism evidence="4">
    <name type="scientific">marine metagenome</name>
    <dbReference type="NCBI Taxonomy" id="408172"/>
    <lineage>
        <taxon>unclassified sequences</taxon>
        <taxon>metagenomes</taxon>
        <taxon>ecological metagenomes</taxon>
    </lineage>
</organism>
<dbReference type="AlphaFoldDB" id="A0A381NKP3"/>
<evidence type="ECO:0000313" key="4">
    <source>
        <dbReference type="EMBL" id="SUZ54418.1"/>
    </source>
</evidence>
<name>A0A381NKP3_9ZZZZ</name>
<dbReference type="InterPro" id="IPR006035">
    <property type="entry name" value="Ureohydrolase"/>
</dbReference>
<keyword evidence="3" id="KW-0378">Hydrolase</keyword>
<dbReference type="GO" id="GO:0033389">
    <property type="term" value="P:putrescine biosynthetic process from arginine, via agmatine"/>
    <property type="evidence" value="ECO:0007669"/>
    <property type="project" value="TreeGrafter"/>
</dbReference>
<keyword evidence="2" id="KW-0479">Metal-binding</keyword>
<dbReference type="PANTHER" id="PTHR11358">
    <property type="entry name" value="ARGINASE/AGMATINASE"/>
    <property type="match status" value="1"/>
</dbReference>